<keyword evidence="3" id="KW-1185">Reference proteome</keyword>
<dbReference type="Pfam" id="PF01476">
    <property type="entry name" value="LysM"/>
    <property type="match status" value="1"/>
</dbReference>
<evidence type="ECO:0000259" key="1">
    <source>
        <dbReference type="PROSITE" id="PS51782"/>
    </source>
</evidence>
<reference evidence="3" key="1">
    <citation type="journal article" date="2019" name="Int. J. Syst. Evol. Microbiol.">
        <title>The Global Catalogue of Microorganisms (GCM) 10K type strain sequencing project: providing services to taxonomists for standard genome sequencing and annotation.</title>
        <authorList>
            <consortium name="The Broad Institute Genomics Platform"/>
            <consortium name="The Broad Institute Genome Sequencing Center for Infectious Disease"/>
            <person name="Wu L."/>
            <person name="Ma J."/>
        </authorList>
    </citation>
    <scope>NUCLEOTIDE SEQUENCE [LARGE SCALE GENOMIC DNA]</scope>
    <source>
        <strain evidence="3">CCM 2767</strain>
    </source>
</reference>
<dbReference type="Proteomes" id="UP000642180">
    <property type="component" value="Unassembled WGS sequence"/>
</dbReference>
<organism evidence="2 3">
    <name type="scientific">Oxalicibacterium faecigallinarum</name>
    <dbReference type="NCBI Taxonomy" id="573741"/>
    <lineage>
        <taxon>Bacteria</taxon>
        <taxon>Pseudomonadati</taxon>
        <taxon>Pseudomonadota</taxon>
        <taxon>Betaproteobacteria</taxon>
        <taxon>Burkholderiales</taxon>
        <taxon>Oxalobacteraceae</taxon>
        <taxon>Oxalicibacterium</taxon>
    </lineage>
</organism>
<dbReference type="InterPro" id="IPR036779">
    <property type="entry name" value="LysM_dom_sf"/>
</dbReference>
<dbReference type="PANTHER" id="PTHR34700:SF4">
    <property type="entry name" value="PHAGE-LIKE ELEMENT PBSX PROTEIN XKDP"/>
    <property type="match status" value="1"/>
</dbReference>
<protein>
    <recommendedName>
        <fullName evidence="1">LysM domain-containing protein</fullName>
    </recommendedName>
</protein>
<dbReference type="AlphaFoldDB" id="A0A8J3F1A5"/>
<dbReference type="SUPFAM" id="SSF54106">
    <property type="entry name" value="LysM domain"/>
    <property type="match status" value="1"/>
</dbReference>
<comment type="caution">
    <text evidence="2">The sequence shown here is derived from an EMBL/GenBank/DDBJ whole genome shotgun (WGS) entry which is preliminary data.</text>
</comment>
<gene>
    <name evidence="2" type="ORF">GCM10008066_16550</name>
</gene>
<dbReference type="CDD" id="cd00118">
    <property type="entry name" value="LysM"/>
    <property type="match status" value="1"/>
</dbReference>
<sequence>MVYVQNLIHYGKYFDEINARPTPAAAHQMASQLTETTGHTMKNFSTAALFLALASVVLPAQSQSSGRCTFLPNAPDQHVVVRGDTLWDISGRFLEQPWCWPQVWNLNRDQIRNPHWIYPGQVVYFDRTTGRLSLSRNNGAAGTDAPGTVRLSPEIRTSALGPDAISSISLSEIGPFLSQPLIVDADELTTSPRIIAAQEERVVIGNGDIAYVRGALGDKTEFHVFRAGKPLKDPGTQKIIGYEAAYLGAANLKRAGTTVEQPHTIIITKSKEEMGIGDRLLPVEPTSFLNFVPHAPEQRVDAQIVSVYNGVTHAGQNQIVTINRGKKDGLDIGSVLQLQRLGKTIVDRTSGRKETVKLPDEHYGNLFIFRVFNNISYGLVMQVRDTVQIGDIASSPE</sequence>
<accession>A0A8J3F1A5</accession>
<dbReference type="InterPro" id="IPR052196">
    <property type="entry name" value="Bact_Kbp"/>
</dbReference>
<dbReference type="EMBL" id="BMDI01000001">
    <property type="protein sequence ID" value="GGI18932.1"/>
    <property type="molecule type" value="Genomic_DNA"/>
</dbReference>
<dbReference type="Gene3D" id="3.10.350.10">
    <property type="entry name" value="LysM domain"/>
    <property type="match status" value="1"/>
</dbReference>
<dbReference type="InterPro" id="IPR018392">
    <property type="entry name" value="LysM"/>
</dbReference>
<dbReference type="PROSITE" id="PS51782">
    <property type="entry name" value="LYSM"/>
    <property type="match status" value="1"/>
</dbReference>
<evidence type="ECO:0000313" key="2">
    <source>
        <dbReference type="EMBL" id="GGI18932.1"/>
    </source>
</evidence>
<name>A0A8J3F1A5_9BURK</name>
<evidence type="ECO:0000313" key="3">
    <source>
        <dbReference type="Proteomes" id="UP000642180"/>
    </source>
</evidence>
<proteinExistence type="predicted"/>
<feature type="domain" description="LysM" evidence="1">
    <location>
        <begin position="76"/>
        <end position="125"/>
    </location>
</feature>
<dbReference type="PANTHER" id="PTHR34700">
    <property type="entry name" value="POTASSIUM BINDING PROTEIN KBP"/>
    <property type="match status" value="1"/>
</dbReference>